<feature type="domain" description="Biotin carboxylation" evidence="9">
    <location>
        <begin position="3"/>
        <end position="446"/>
    </location>
</feature>
<protein>
    <submittedName>
        <fullName evidence="10">Biotin carboxylase N-terminal domain-containing protein</fullName>
    </submittedName>
</protein>
<gene>
    <name evidence="10" type="ORF">RM530_02275</name>
</gene>
<evidence type="ECO:0000313" key="10">
    <source>
        <dbReference type="EMBL" id="MDT0496193.1"/>
    </source>
</evidence>
<dbReference type="InterPro" id="IPR011054">
    <property type="entry name" value="Rudment_hybrid_motif"/>
</dbReference>
<dbReference type="PANTHER" id="PTHR18866">
    <property type="entry name" value="CARBOXYLASE:PYRUVATE/ACETYL-COA/PROPIONYL-COA CARBOXYLASE"/>
    <property type="match status" value="1"/>
</dbReference>
<evidence type="ECO:0000256" key="4">
    <source>
        <dbReference type="ARBA" id="ARBA00022840"/>
    </source>
</evidence>
<dbReference type="Pfam" id="PF00364">
    <property type="entry name" value="Biotin_lipoyl"/>
    <property type="match status" value="1"/>
</dbReference>
<evidence type="ECO:0000256" key="6">
    <source>
        <dbReference type="PROSITE-ProRule" id="PRU00409"/>
    </source>
</evidence>
<evidence type="ECO:0000256" key="3">
    <source>
        <dbReference type="ARBA" id="ARBA00022741"/>
    </source>
</evidence>
<dbReference type="Gene3D" id="2.40.50.100">
    <property type="match status" value="1"/>
</dbReference>
<dbReference type="PROSITE" id="PS00867">
    <property type="entry name" value="CPSASE_2"/>
    <property type="match status" value="1"/>
</dbReference>
<dbReference type="InterPro" id="IPR005482">
    <property type="entry name" value="Biotin_COase_C"/>
</dbReference>
<dbReference type="RefSeq" id="WP_311363582.1">
    <property type="nucleotide sequence ID" value="NZ_JAVRIC010000002.1"/>
</dbReference>
<keyword evidence="11" id="KW-1185">Reference proteome</keyword>
<dbReference type="InterPro" id="IPR011761">
    <property type="entry name" value="ATP-grasp"/>
</dbReference>
<accession>A0ABU2WE93</accession>
<keyword evidence="2" id="KW-0436">Ligase</keyword>
<dbReference type="InterPro" id="IPR011764">
    <property type="entry name" value="Biotin_carboxylation_dom"/>
</dbReference>
<reference evidence="10 11" key="1">
    <citation type="submission" date="2023-09" db="EMBL/GenBank/DDBJ databases">
        <authorList>
            <person name="Rey-Velasco X."/>
        </authorList>
    </citation>
    <scope>NUCLEOTIDE SEQUENCE [LARGE SCALE GENOMIC DNA]</scope>
    <source>
        <strain evidence="10 11">W345</strain>
    </source>
</reference>
<keyword evidence="3 6" id="KW-0547">Nucleotide-binding</keyword>
<dbReference type="Pfam" id="PF02786">
    <property type="entry name" value="CPSase_L_D2"/>
    <property type="match status" value="1"/>
</dbReference>
<proteinExistence type="predicted"/>
<dbReference type="PROSITE" id="PS50979">
    <property type="entry name" value="BC"/>
    <property type="match status" value="1"/>
</dbReference>
<comment type="caution">
    <text evidence="10">The sequence shown here is derived from an EMBL/GenBank/DDBJ whole genome shotgun (WGS) entry which is preliminary data.</text>
</comment>
<evidence type="ECO:0000259" key="7">
    <source>
        <dbReference type="PROSITE" id="PS50968"/>
    </source>
</evidence>
<dbReference type="InterPro" id="IPR050856">
    <property type="entry name" value="Biotin_carboxylase_complex"/>
</dbReference>
<name>A0ABU2WE93_9GAMM</name>
<evidence type="ECO:0000256" key="5">
    <source>
        <dbReference type="ARBA" id="ARBA00023267"/>
    </source>
</evidence>
<sequence length="667" mass="70986">MKPIRKVLIANRGEIACRIARTCRRLGMAVAGVHSSADARARHVREIGESHLIGDAAPAASYLNVEAIVSAAQRAGADAIHPGYGFVSENPAFVRAVEAAGLVFVGPTAETMERLGGKASAKREAQKLGIPTVPGDTIGLSDPARVAATVRDCGLPALLKAVAGGGGRGMALIETLDGLDTRIDSAMREAAQAFGSGEMIVERYLPEVRHIEVQVAGDGQGQAIHLFERECSLQRRHQKVIEEAPSAGLEPGLRARILEDARRLAAALRYRGLGTVEFIVAGADYYFLEVNPRLQVEHPVTEEVTGLDLVELQLRIAATGSLGLTQEQVQVQGHAFEVRIYAEDTDAGFLPGAGQLHWLHFPEALLRVESGVDSGDEITPFYDPMIAKLISRGDTRAEALERLSAGLATTDVVGLTTNVGFLRTLLAWPETVQGRMHTRLIDQRWAPGAAAAPVVSDEALAAVALDWLRRERARCDWGVWTRAEFSGWRTRAGAHAPSTQPAVILGVSGRSCAVHFSAPDASGIITLRLVEPERDRTLRARLAPAGDSAVRLETETLTRELRLFVDASATLVHDAQGSWRVDTTPPLAAAAAASVAESALKAPMMGKVVAVLAAEGDTVSAGQTVIVLESMKMELQVLAERGGRLGALRCAPGDMVGRGDVLCEVGD</sequence>
<evidence type="ECO:0000259" key="8">
    <source>
        <dbReference type="PROSITE" id="PS50975"/>
    </source>
</evidence>
<dbReference type="Pfam" id="PF02785">
    <property type="entry name" value="Biotin_carb_C"/>
    <property type="match status" value="1"/>
</dbReference>
<dbReference type="EMBL" id="JAVRIC010000002">
    <property type="protein sequence ID" value="MDT0496193.1"/>
    <property type="molecule type" value="Genomic_DNA"/>
</dbReference>
<dbReference type="SUPFAM" id="SSF56059">
    <property type="entry name" value="Glutathione synthetase ATP-binding domain-like"/>
    <property type="match status" value="1"/>
</dbReference>
<feature type="domain" description="ATP-grasp" evidence="8">
    <location>
        <begin position="122"/>
        <end position="318"/>
    </location>
</feature>
<dbReference type="PROSITE" id="PS50968">
    <property type="entry name" value="BIOTINYL_LIPOYL"/>
    <property type="match status" value="1"/>
</dbReference>
<dbReference type="SMART" id="SM00878">
    <property type="entry name" value="Biotin_carb_C"/>
    <property type="match status" value="1"/>
</dbReference>
<dbReference type="SUPFAM" id="SSF52440">
    <property type="entry name" value="PreATP-grasp domain"/>
    <property type="match status" value="1"/>
</dbReference>
<keyword evidence="5" id="KW-0092">Biotin</keyword>
<dbReference type="PANTHER" id="PTHR18866:SF33">
    <property type="entry name" value="METHYLCROTONOYL-COA CARBOXYLASE SUBUNIT ALPHA, MITOCHONDRIAL-RELATED"/>
    <property type="match status" value="1"/>
</dbReference>
<dbReference type="InterPro" id="IPR011053">
    <property type="entry name" value="Single_hybrid_motif"/>
</dbReference>
<dbReference type="CDD" id="cd06850">
    <property type="entry name" value="biotinyl_domain"/>
    <property type="match status" value="1"/>
</dbReference>
<dbReference type="InterPro" id="IPR005479">
    <property type="entry name" value="CPAse_ATP-bd"/>
</dbReference>
<evidence type="ECO:0000259" key="9">
    <source>
        <dbReference type="PROSITE" id="PS50979"/>
    </source>
</evidence>
<evidence type="ECO:0000256" key="1">
    <source>
        <dbReference type="ARBA" id="ARBA00001953"/>
    </source>
</evidence>
<keyword evidence="4 6" id="KW-0067">ATP-binding</keyword>
<dbReference type="InterPro" id="IPR016185">
    <property type="entry name" value="PreATP-grasp_dom_sf"/>
</dbReference>
<dbReference type="SUPFAM" id="SSF51230">
    <property type="entry name" value="Single hybrid motif"/>
    <property type="match status" value="1"/>
</dbReference>
<comment type="cofactor">
    <cofactor evidence="1">
        <name>biotin</name>
        <dbReference type="ChEBI" id="CHEBI:57586"/>
    </cofactor>
</comment>
<dbReference type="PROSITE" id="PS50975">
    <property type="entry name" value="ATP_GRASP"/>
    <property type="match status" value="1"/>
</dbReference>
<dbReference type="InterPro" id="IPR005481">
    <property type="entry name" value="BC-like_N"/>
</dbReference>
<dbReference type="Proteomes" id="UP001254608">
    <property type="component" value="Unassembled WGS sequence"/>
</dbReference>
<dbReference type="SUPFAM" id="SSF51246">
    <property type="entry name" value="Rudiment single hybrid motif"/>
    <property type="match status" value="1"/>
</dbReference>
<feature type="domain" description="Lipoyl-binding" evidence="7">
    <location>
        <begin position="590"/>
        <end position="666"/>
    </location>
</feature>
<dbReference type="InterPro" id="IPR000089">
    <property type="entry name" value="Biotin_lipoyl"/>
</dbReference>
<organism evidence="10 11">
    <name type="scientific">Banduia mediterranea</name>
    <dbReference type="NCBI Taxonomy" id="3075609"/>
    <lineage>
        <taxon>Bacteria</taxon>
        <taxon>Pseudomonadati</taxon>
        <taxon>Pseudomonadota</taxon>
        <taxon>Gammaproteobacteria</taxon>
        <taxon>Nevskiales</taxon>
        <taxon>Algiphilaceae</taxon>
        <taxon>Banduia</taxon>
    </lineage>
</organism>
<evidence type="ECO:0000256" key="2">
    <source>
        <dbReference type="ARBA" id="ARBA00022598"/>
    </source>
</evidence>
<evidence type="ECO:0000313" key="11">
    <source>
        <dbReference type="Proteomes" id="UP001254608"/>
    </source>
</evidence>
<dbReference type="Pfam" id="PF00289">
    <property type="entry name" value="Biotin_carb_N"/>
    <property type="match status" value="1"/>
</dbReference>
<dbReference type="Gene3D" id="3.30.470.20">
    <property type="entry name" value="ATP-grasp fold, B domain"/>
    <property type="match status" value="1"/>
</dbReference>